<accession>A0A699H581</accession>
<sequence>MVKTINGEVQLRAWVDGKEIVITESSVRIDLQLANEKCIDCLPNSTIFEQLALMGKPKRKDTQVPQPSGPTDPVKDEAVYKEWDDSLVMAATTTSSLGAEQDSDALDGEEVFVEQDIDADEDITLKRLQAEEQQELSAEEKAKLFQQLLEQRRKHFAAKITEEKRNKPLTQAQQRKIMCTYLKNIKGNKLKDLKNKSFDSIQKMFDRAFKKVNTFIDFRTELVEGSSKRAGEKLTHESTKKQKVEDDKETTDLKQLMKVILDEEEVAIDAIPLSVKPPKIIDCKIYKEGKKSYYQRIRVDGSSKMYLVFSQLLKSFHSEYLVELYKLVKDRYGSLRPVEDLDLLL</sequence>
<dbReference type="EMBL" id="BKCJ010105115">
    <property type="protein sequence ID" value="GEX38316.1"/>
    <property type="molecule type" value="Genomic_DNA"/>
</dbReference>
<dbReference type="AlphaFoldDB" id="A0A699H581"/>
<evidence type="ECO:0000313" key="1">
    <source>
        <dbReference type="EMBL" id="GEX38316.1"/>
    </source>
</evidence>
<organism evidence="1">
    <name type="scientific">Tanacetum cinerariifolium</name>
    <name type="common">Dalmatian daisy</name>
    <name type="synonym">Chrysanthemum cinerariifolium</name>
    <dbReference type="NCBI Taxonomy" id="118510"/>
    <lineage>
        <taxon>Eukaryota</taxon>
        <taxon>Viridiplantae</taxon>
        <taxon>Streptophyta</taxon>
        <taxon>Embryophyta</taxon>
        <taxon>Tracheophyta</taxon>
        <taxon>Spermatophyta</taxon>
        <taxon>Magnoliopsida</taxon>
        <taxon>eudicotyledons</taxon>
        <taxon>Gunneridae</taxon>
        <taxon>Pentapetalae</taxon>
        <taxon>asterids</taxon>
        <taxon>campanulids</taxon>
        <taxon>Asterales</taxon>
        <taxon>Asteraceae</taxon>
        <taxon>Asteroideae</taxon>
        <taxon>Anthemideae</taxon>
        <taxon>Anthemidinae</taxon>
        <taxon>Tanacetum</taxon>
    </lineage>
</organism>
<gene>
    <name evidence="1" type="ORF">Tci_310291</name>
</gene>
<reference evidence="1" key="1">
    <citation type="journal article" date="2019" name="Sci. Rep.">
        <title>Draft genome of Tanacetum cinerariifolium, the natural source of mosquito coil.</title>
        <authorList>
            <person name="Yamashiro T."/>
            <person name="Shiraishi A."/>
            <person name="Satake H."/>
            <person name="Nakayama K."/>
        </authorList>
    </citation>
    <scope>NUCLEOTIDE SEQUENCE</scope>
</reference>
<comment type="caution">
    <text evidence="1">The sequence shown here is derived from an EMBL/GenBank/DDBJ whole genome shotgun (WGS) entry which is preliminary data.</text>
</comment>
<proteinExistence type="predicted"/>
<protein>
    <submittedName>
        <fullName evidence="1">Uncharacterized protein</fullName>
    </submittedName>
</protein>
<name>A0A699H581_TANCI</name>